<evidence type="ECO:0000313" key="2">
    <source>
        <dbReference type="Proteomes" id="UP000541535"/>
    </source>
</evidence>
<dbReference type="Proteomes" id="UP000541535">
    <property type="component" value="Unassembled WGS sequence"/>
</dbReference>
<sequence>MKTRLLRILGWLVLAVALTAGFLAYLQPGFMLDLANRFYMCF</sequence>
<dbReference type="AlphaFoldDB" id="A0A7W5BB40"/>
<reference evidence="1 2" key="1">
    <citation type="submission" date="2020-08" db="EMBL/GenBank/DDBJ databases">
        <title>Genomic Encyclopedia of Type Strains, Phase III (KMG-III): the genomes of soil and plant-associated and newly described type strains.</title>
        <authorList>
            <person name="Whitman W."/>
        </authorList>
    </citation>
    <scope>NUCLEOTIDE SEQUENCE [LARGE SCALE GENOMIC DNA]</scope>
    <source>
        <strain evidence="1 2">CECT 8897</strain>
    </source>
</reference>
<accession>A0A7W5BB40</accession>
<keyword evidence="2" id="KW-1185">Reference proteome</keyword>
<name>A0A7W5BB40_9BURK</name>
<protein>
    <submittedName>
        <fullName evidence="1">Uncharacterized protein</fullName>
    </submittedName>
</protein>
<evidence type="ECO:0000313" key="1">
    <source>
        <dbReference type="EMBL" id="MBB3119912.1"/>
    </source>
</evidence>
<comment type="caution">
    <text evidence="1">The sequence shown here is derived from an EMBL/GenBank/DDBJ whole genome shotgun (WGS) entry which is preliminary data.</text>
</comment>
<organism evidence="1 2">
    <name type="scientific">Pseudoduganella violacea</name>
    <dbReference type="NCBI Taxonomy" id="1715466"/>
    <lineage>
        <taxon>Bacteria</taxon>
        <taxon>Pseudomonadati</taxon>
        <taxon>Pseudomonadota</taxon>
        <taxon>Betaproteobacteria</taxon>
        <taxon>Burkholderiales</taxon>
        <taxon>Oxalobacteraceae</taxon>
        <taxon>Telluria group</taxon>
        <taxon>Pseudoduganella</taxon>
    </lineage>
</organism>
<dbReference type="RefSeq" id="WP_260110148.1">
    <property type="nucleotide sequence ID" value="NZ_JACHXD010000007.1"/>
</dbReference>
<proteinExistence type="predicted"/>
<gene>
    <name evidence="1" type="ORF">FHS03_002967</name>
</gene>
<dbReference type="EMBL" id="JACHXD010000007">
    <property type="protein sequence ID" value="MBB3119912.1"/>
    <property type="molecule type" value="Genomic_DNA"/>
</dbReference>